<sequence>MNWAGWAATGVLGLVIATGAYIRLIPVMIDDVPARPVSQPPGEYSFAGGHYVVRSPGTLDLMDLEKRIAATPRTRRLSGGAGDLPMAFVHRTWFWGFPDVTQVWVEGGNVHIHSHLIYGGSDLGVNRRRMQRWLAE</sequence>
<dbReference type="EMBL" id="BMFA01000003">
    <property type="protein sequence ID" value="GGB42332.1"/>
    <property type="molecule type" value="Genomic_DNA"/>
</dbReference>
<dbReference type="RefSeq" id="WP_150495359.1">
    <property type="nucleotide sequence ID" value="NZ_BMFA01000003.1"/>
</dbReference>
<name>A0A916TGK9_9HYPH</name>
<accession>A0A916TGK9</accession>
<keyword evidence="1" id="KW-1133">Transmembrane helix</keyword>
<keyword evidence="1" id="KW-0472">Membrane</keyword>
<protein>
    <recommendedName>
        <fullName evidence="4">DUF1499 domain-containing protein</fullName>
    </recommendedName>
</protein>
<gene>
    <name evidence="2" type="ORF">GCM10011316_12800</name>
</gene>
<dbReference type="Proteomes" id="UP000605148">
    <property type="component" value="Unassembled WGS sequence"/>
</dbReference>
<dbReference type="Pfam" id="PF07386">
    <property type="entry name" value="DUF1499"/>
    <property type="match status" value="1"/>
</dbReference>
<comment type="caution">
    <text evidence="2">The sequence shown here is derived from an EMBL/GenBank/DDBJ whole genome shotgun (WGS) entry which is preliminary data.</text>
</comment>
<organism evidence="2 3">
    <name type="scientific">Roseibium aquae</name>
    <dbReference type="NCBI Taxonomy" id="1323746"/>
    <lineage>
        <taxon>Bacteria</taxon>
        <taxon>Pseudomonadati</taxon>
        <taxon>Pseudomonadota</taxon>
        <taxon>Alphaproteobacteria</taxon>
        <taxon>Hyphomicrobiales</taxon>
        <taxon>Stappiaceae</taxon>
        <taxon>Roseibium</taxon>
    </lineage>
</organism>
<evidence type="ECO:0000313" key="3">
    <source>
        <dbReference type="Proteomes" id="UP000605148"/>
    </source>
</evidence>
<reference evidence="2" key="2">
    <citation type="submission" date="2020-09" db="EMBL/GenBank/DDBJ databases">
        <authorList>
            <person name="Sun Q."/>
            <person name="Zhou Y."/>
        </authorList>
    </citation>
    <scope>NUCLEOTIDE SEQUENCE</scope>
    <source>
        <strain evidence="2">CGMCC 1.12426</strain>
    </source>
</reference>
<dbReference type="AlphaFoldDB" id="A0A916TGK9"/>
<keyword evidence="3" id="KW-1185">Reference proteome</keyword>
<evidence type="ECO:0000313" key="2">
    <source>
        <dbReference type="EMBL" id="GGB42332.1"/>
    </source>
</evidence>
<evidence type="ECO:0000256" key="1">
    <source>
        <dbReference type="SAM" id="Phobius"/>
    </source>
</evidence>
<feature type="transmembrane region" description="Helical" evidence="1">
    <location>
        <begin position="6"/>
        <end position="25"/>
    </location>
</feature>
<proteinExistence type="predicted"/>
<dbReference type="InterPro" id="IPR010865">
    <property type="entry name" value="DUF1499"/>
</dbReference>
<evidence type="ECO:0008006" key="4">
    <source>
        <dbReference type="Google" id="ProtNLM"/>
    </source>
</evidence>
<reference evidence="2" key="1">
    <citation type="journal article" date="2014" name="Int. J. Syst. Evol. Microbiol.">
        <title>Complete genome sequence of Corynebacterium casei LMG S-19264T (=DSM 44701T), isolated from a smear-ripened cheese.</title>
        <authorList>
            <consortium name="US DOE Joint Genome Institute (JGI-PGF)"/>
            <person name="Walter F."/>
            <person name="Albersmeier A."/>
            <person name="Kalinowski J."/>
            <person name="Ruckert C."/>
        </authorList>
    </citation>
    <scope>NUCLEOTIDE SEQUENCE</scope>
    <source>
        <strain evidence="2">CGMCC 1.12426</strain>
    </source>
</reference>
<dbReference type="OrthoDB" id="8479024at2"/>
<keyword evidence="1" id="KW-0812">Transmembrane</keyword>